<proteinExistence type="inferred from homology"/>
<gene>
    <name evidence="7" type="primary">nanE</name>
    <name evidence="8" type="ORF">E1292_12610</name>
</gene>
<dbReference type="Pfam" id="PF04131">
    <property type="entry name" value="NanE"/>
    <property type="match status" value="1"/>
</dbReference>
<dbReference type="InterPro" id="IPR011060">
    <property type="entry name" value="RibuloseP-bd_barrel"/>
</dbReference>
<evidence type="ECO:0000256" key="3">
    <source>
        <dbReference type="ARBA" id="ARBA00005081"/>
    </source>
</evidence>
<dbReference type="EMBL" id="SMKO01000024">
    <property type="protein sequence ID" value="TDD07732.1"/>
    <property type="molecule type" value="Genomic_DNA"/>
</dbReference>
<dbReference type="HAMAP" id="MF_01235">
    <property type="entry name" value="ManNAc6P_epimer"/>
    <property type="match status" value="1"/>
</dbReference>
<evidence type="ECO:0000256" key="1">
    <source>
        <dbReference type="ARBA" id="ARBA00000056"/>
    </source>
</evidence>
<dbReference type="CDD" id="cd04729">
    <property type="entry name" value="NanE"/>
    <property type="match status" value="1"/>
</dbReference>
<dbReference type="RefSeq" id="WP_132595286.1">
    <property type="nucleotide sequence ID" value="NZ_SMKO01000024.1"/>
</dbReference>
<evidence type="ECO:0000313" key="8">
    <source>
        <dbReference type="EMBL" id="TDD07732.1"/>
    </source>
</evidence>
<keyword evidence="9" id="KW-1185">Reference proteome</keyword>
<dbReference type="GO" id="GO:0005975">
    <property type="term" value="P:carbohydrate metabolic process"/>
    <property type="evidence" value="ECO:0007669"/>
    <property type="project" value="UniProtKB-UniRule"/>
</dbReference>
<dbReference type="GO" id="GO:0019262">
    <property type="term" value="P:N-acetylneuraminate catabolic process"/>
    <property type="evidence" value="ECO:0007669"/>
    <property type="project" value="UniProtKB-UniRule"/>
</dbReference>
<dbReference type="InterPro" id="IPR007260">
    <property type="entry name" value="NanE"/>
</dbReference>
<dbReference type="GO" id="GO:0005829">
    <property type="term" value="C:cytosol"/>
    <property type="evidence" value="ECO:0007669"/>
    <property type="project" value="TreeGrafter"/>
</dbReference>
<keyword evidence="6 7" id="KW-0119">Carbohydrate metabolism</keyword>
<evidence type="ECO:0000256" key="6">
    <source>
        <dbReference type="ARBA" id="ARBA00023277"/>
    </source>
</evidence>
<sequence>MTAAELFDRLRGRLVVSCQAYPDDPLHGPHFMSAMARAAVLGGAAGVRINGLADVEAVRAAVAVPLIGLWKDGGGEVYITPTAEHAVAVAHAGADVVALDATGRPRPDGLGLAETFERVHRTGALVMADVATLEEGLAAVDHGADCVSTTLSGYTPDSSPQDDPDLDLVAALAGKCRVPVFAEGRIATPAQAARALESGAHAVVVGGAITRPADITRRFASALKERRP</sequence>
<name>A0A4R4VPQ8_9ACTN</name>
<accession>A0A4R4VPQ8</accession>
<dbReference type="UniPathway" id="UPA00629">
    <property type="reaction ID" value="UER00682"/>
</dbReference>
<comment type="function">
    <text evidence="2 7">Converts N-acetylmannosamine-6-phosphate (ManNAc-6-P) to N-acetylglucosamine-6-phosphate (GlcNAc-6-P).</text>
</comment>
<evidence type="ECO:0000256" key="4">
    <source>
        <dbReference type="ARBA" id="ARBA00007439"/>
    </source>
</evidence>
<dbReference type="PANTHER" id="PTHR36204">
    <property type="entry name" value="N-ACETYLMANNOSAMINE-6-PHOSPHATE 2-EPIMERASE-RELATED"/>
    <property type="match status" value="1"/>
</dbReference>
<evidence type="ECO:0000256" key="2">
    <source>
        <dbReference type="ARBA" id="ARBA00002147"/>
    </source>
</evidence>
<evidence type="ECO:0000256" key="7">
    <source>
        <dbReference type="HAMAP-Rule" id="MF_01235"/>
    </source>
</evidence>
<reference evidence="8 9" key="1">
    <citation type="submission" date="2019-03" db="EMBL/GenBank/DDBJ databases">
        <title>Draft genome sequences of novel Actinobacteria.</title>
        <authorList>
            <person name="Sahin N."/>
            <person name="Ay H."/>
            <person name="Saygin H."/>
        </authorList>
    </citation>
    <scope>NUCLEOTIDE SEQUENCE [LARGE SCALE GENOMIC DNA]</scope>
    <source>
        <strain evidence="8 9">KC310</strain>
    </source>
</reference>
<keyword evidence="5 7" id="KW-0413">Isomerase</keyword>
<organism evidence="8 9">
    <name type="scientific">Nonomuraea deserti</name>
    <dbReference type="NCBI Taxonomy" id="1848322"/>
    <lineage>
        <taxon>Bacteria</taxon>
        <taxon>Bacillati</taxon>
        <taxon>Actinomycetota</taxon>
        <taxon>Actinomycetes</taxon>
        <taxon>Streptosporangiales</taxon>
        <taxon>Streptosporangiaceae</taxon>
        <taxon>Nonomuraea</taxon>
    </lineage>
</organism>
<comment type="caution">
    <text evidence="8">The sequence shown here is derived from an EMBL/GenBank/DDBJ whole genome shotgun (WGS) entry which is preliminary data.</text>
</comment>
<comment type="catalytic activity">
    <reaction evidence="1 7">
        <text>an N-acyl-D-glucosamine 6-phosphate = an N-acyl-D-mannosamine 6-phosphate</text>
        <dbReference type="Rhea" id="RHEA:23932"/>
        <dbReference type="ChEBI" id="CHEBI:57599"/>
        <dbReference type="ChEBI" id="CHEBI:57666"/>
        <dbReference type="EC" id="5.1.3.9"/>
    </reaction>
</comment>
<dbReference type="Gene3D" id="3.20.20.70">
    <property type="entry name" value="Aldolase class I"/>
    <property type="match status" value="1"/>
</dbReference>
<evidence type="ECO:0000313" key="9">
    <source>
        <dbReference type="Proteomes" id="UP000295258"/>
    </source>
</evidence>
<dbReference type="Proteomes" id="UP000295258">
    <property type="component" value="Unassembled WGS sequence"/>
</dbReference>
<dbReference type="GO" id="GO:0047465">
    <property type="term" value="F:N-acylglucosamine-6-phosphate 2-epimerase activity"/>
    <property type="evidence" value="ECO:0007669"/>
    <property type="project" value="UniProtKB-EC"/>
</dbReference>
<protein>
    <recommendedName>
        <fullName evidence="7">Putative N-acetylmannosamine-6-phosphate 2-epimerase</fullName>
        <ecNumber evidence="7">5.1.3.9</ecNumber>
    </recommendedName>
    <alternativeName>
        <fullName evidence="7">ManNAc-6-P epimerase</fullName>
    </alternativeName>
</protein>
<dbReference type="AlphaFoldDB" id="A0A4R4VPQ8"/>
<comment type="pathway">
    <text evidence="3 7">Amino-sugar metabolism; N-acetylneuraminate degradation; D-fructose 6-phosphate from N-acetylneuraminate: step 3/5.</text>
</comment>
<dbReference type="SUPFAM" id="SSF51366">
    <property type="entry name" value="Ribulose-phoshate binding barrel"/>
    <property type="match status" value="1"/>
</dbReference>
<dbReference type="PANTHER" id="PTHR36204:SF1">
    <property type="entry name" value="N-ACETYLMANNOSAMINE-6-PHOSPHATE 2-EPIMERASE-RELATED"/>
    <property type="match status" value="1"/>
</dbReference>
<dbReference type="NCBIfam" id="NF002231">
    <property type="entry name" value="PRK01130.1"/>
    <property type="match status" value="1"/>
</dbReference>
<evidence type="ECO:0000256" key="5">
    <source>
        <dbReference type="ARBA" id="ARBA00023235"/>
    </source>
</evidence>
<comment type="similarity">
    <text evidence="4 7">Belongs to the NanE family.</text>
</comment>
<dbReference type="GO" id="GO:0006053">
    <property type="term" value="P:N-acetylmannosamine catabolic process"/>
    <property type="evidence" value="ECO:0007669"/>
    <property type="project" value="TreeGrafter"/>
</dbReference>
<dbReference type="EC" id="5.1.3.9" evidence="7"/>
<dbReference type="InterPro" id="IPR013785">
    <property type="entry name" value="Aldolase_TIM"/>
</dbReference>